<accession>A0A927RM92</accession>
<keyword evidence="2" id="KW-1185">Reference proteome</keyword>
<organism evidence="1 2">
    <name type="scientific">Actinopolymorpha pittospori</name>
    <dbReference type="NCBI Taxonomy" id="648752"/>
    <lineage>
        <taxon>Bacteria</taxon>
        <taxon>Bacillati</taxon>
        <taxon>Actinomycetota</taxon>
        <taxon>Actinomycetes</taxon>
        <taxon>Propionibacteriales</taxon>
        <taxon>Actinopolymorphaceae</taxon>
        <taxon>Actinopolymorpha</taxon>
    </lineage>
</organism>
<dbReference type="EMBL" id="JADBEM010000001">
    <property type="protein sequence ID" value="MBE1609961.1"/>
    <property type="molecule type" value="Genomic_DNA"/>
</dbReference>
<sequence>MVSTGEPEAVKKMQRMFRQHDTAPTGVVSPLYRQLTQEWAALHTLPSTARTIRRWARTEPALAGFARPGDIVDAIDATGNDRKNAILLALIRLFQAGQQLAGRTVLQALLPKLAKTSAHASMCTSSTDTWAEDRRHITIAEFWDVMADYPVDRRTTSVASNLALDTLHRVSGVRRPAEDIPVDPHDFHELGERDTARRTWLAGLSSEGLNPTAELTADADLLQVITWGMITSVITRDEAQLLTTSYLPEQTSGFGFADAAEQLGLTQAAVRQRCSRAARKLTEAVRAEMTIHVTLSPTSDAQIA</sequence>
<proteinExistence type="predicted"/>
<evidence type="ECO:0000313" key="1">
    <source>
        <dbReference type="EMBL" id="MBE1609961.1"/>
    </source>
</evidence>
<name>A0A927RM92_9ACTN</name>
<evidence type="ECO:0000313" key="2">
    <source>
        <dbReference type="Proteomes" id="UP000638648"/>
    </source>
</evidence>
<dbReference type="InterPro" id="IPR013324">
    <property type="entry name" value="RNA_pol_sigma_r3/r4-like"/>
</dbReference>
<dbReference type="SUPFAM" id="SSF88659">
    <property type="entry name" value="Sigma3 and sigma4 domains of RNA polymerase sigma factors"/>
    <property type="match status" value="1"/>
</dbReference>
<reference evidence="1" key="1">
    <citation type="submission" date="2020-10" db="EMBL/GenBank/DDBJ databases">
        <title>Sequencing the genomes of 1000 actinobacteria strains.</title>
        <authorList>
            <person name="Klenk H.-P."/>
        </authorList>
    </citation>
    <scope>NUCLEOTIDE SEQUENCE</scope>
    <source>
        <strain evidence="1">DSM 45354</strain>
    </source>
</reference>
<dbReference type="AlphaFoldDB" id="A0A927RM92"/>
<protein>
    <submittedName>
        <fullName evidence="1">Uncharacterized protein</fullName>
    </submittedName>
</protein>
<comment type="caution">
    <text evidence="1">The sequence shown here is derived from an EMBL/GenBank/DDBJ whole genome shotgun (WGS) entry which is preliminary data.</text>
</comment>
<dbReference type="RefSeq" id="WP_202896688.1">
    <property type="nucleotide sequence ID" value="NZ_BAABJL010000075.1"/>
</dbReference>
<dbReference type="Proteomes" id="UP000638648">
    <property type="component" value="Unassembled WGS sequence"/>
</dbReference>
<gene>
    <name evidence="1" type="ORF">HEB94_006809</name>
</gene>